<sequence>MRTLLDKLYFFSGALSGLCIVAICAVILARVVGRWFSIEIPSSDDFAGFLLAAASFLGLAYTFRGGDHIRVNLFISRLPISLNRWIERFILILGSILIIYLTWQLVFMVLESHEYNDLSSGYIPVPLWMVQLPLALGMVTFSIAIIDQTFCHLFLGQMLPKSEEEALADSEQIDITTTDSLNTERQ</sequence>
<keyword evidence="5 9" id="KW-0812">Transmembrane</keyword>
<dbReference type="RefSeq" id="WP_341627689.1">
    <property type="nucleotide sequence ID" value="NZ_JBAKBA010000015.1"/>
</dbReference>
<evidence type="ECO:0000256" key="7">
    <source>
        <dbReference type="ARBA" id="ARBA00023136"/>
    </source>
</evidence>
<keyword evidence="4 9" id="KW-0997">Cell inner membrane</keyword>
<keyword evidence="12" id="KW-1185">Reference proteome</keyword>
<keyword evidence="2 9" id="KW-0813">Transport</keyword>
<dbReference type="EMBL" id="JBAKBA010000015">
    <property type="protein sequence ID" value="MEL0659098.1"/>
    <property type="molecule type" value="Genomic_DNA"/>
</dbReference>
<evidence type="ECO:0000256" key="2">
    <source>
        <dbReference type="ARBA" id="ARBA00022448"/>
    </source>
</evidence>
<dbReference type="InterPro" id="IPR007387">
    <property type="entry name" value="TRAP_DctQ"/>
</dbReference>
<evidence type="ECO:0000313" key="12">
    <source>
        <dbReference type="Proteomes" id="UP001366060"/>
    </source>
</evidence>
<evidence type="ECO:0000256" key="5">
    <source>
        <dbReference type="ARBA" id="ARBA00022692"/>
    </source>
</evidence>
<feature type="transmembrane region" description="Helical" evidence="9">
    <location>
        <begin position="85"/>
        <end position="110"/>
    </location>
</feature>
<evidence type="ECO:0000256" key="9">
    <source>
        <dbReference type="RuleBase" id="RU369079"/>
    </source>
</evidence>
<dbReference type="Proteomes" id="UP001366060">
    <property type="component" value="Unassembled WGS sequence"/>
</dbReference>
<keyword evidence="7 9" id="KW-0472">Membrane</keyword>
<evidence type="ECO:0000259" key="10">
    <source>
        <dbReference type="Pfam" id="PF04290"/>
    </source>
</evidence>
<comment type="caution">
    <text evidence="11">The sequence shown here is derived from an EMBL/GenBank/DDBJ whole genome shotgun (WGS) entry which is preliminary data.</text>
</comment>
<evidence type="ECO:0000256" key="8">
    <source>
        <dbReference type="ARBA" id="ARBA00038436"/>
    </source>
</evidence>
<feature type="domain" description="Tripartite ATP-independent periplasmic transporters DctQ component" evidence="10">
    <location>
        <begin position="23"/>
        <end position="152"/>
    </location>
</feature>
<name>A0ABU9HBB5_9GAMM</name>
<gene>
    <name evidence="11" type="ORF">V6255_08080</name>
</gene>
<organism evidence="11 12">
    <name type="scientific">Psychromonas arctica</name>
    <dbReference type="NCBI Taxonomy" id="168275"/>
    <lineage>
        <taxon>Bacteria</taxon>
        <taxon>Pseudomonadati</taxon>
        <taxon>Pseudomonadota</taxon>
        <taxon>Gammaproteobacteria</taxon>
        <taxon>Alteromonadales</taxon>
        <taxon>Psychromonadaceae</taxon>
        <taxon>Psychromonas</taxon>
    </lineage>
</organism>
<proteinExistence type="inferred from homology"/>
<dbReference type="Pfam" id="PF04290">
    <property type="entry name" value="DctQ"/>
    <property type="match status" value="1"/>
</dbReference>
<dbReference type="PANTHER" id="PTHR35011">
    <property type="entry name" value="2,3-DIKETO-L-GULONATE TRAP TRANSPORTER SMALL PERMEASE PROTEIN YIAM"/>
    <property type="match status" value="1"/>
</dbReference>
<feature type="transmembrane region" description="Helical" evidence="9">
    <location>
        <begin position="130"/>
        <end position="155"/>
    </location>
</feature>
<evidence type="ECO:0000256" key="6">
    <source>
        <dbReference type="ARBA" id="ARBA00022989"/>
    </source>
</evidence>
<accession>A0ABU9HBB5</accession>
<evidence type="ECO:0000256" key="4">
    <source>
        <dbReference type="ARBA" id="ARBA00022519"/>
    </source>
</evidence>
<protein>
    <recommendedName>
        <fullName evidence="9">TRAP transporter small permease protein</fullName>
    </recommendedName>
</protein>
<keyword evidence="3" id="KW-1003">Cell membrane</keyword>
<comment type="similarity">
    <text evidence="8 9">Belongs to the TRAP transporter small permease family.</text>
</comment>
<dbReference type="InterPro" id="IPR055348">
    <property type="entry name" value="DctQ"/>
</dbReference>
<comment type="subcellular location">
    <subcellularLocation>
        <location evidence="1 9">Cell inner membrane</location>
        <topology evidence="1 9">Multi-pass membrane protein</topology>
    </subcellularLocation>
</comment>
<comment type="subunit">
    <text evidence="9">The complex comprises the extracytoplasmic solute receptor protein and the two transmembrane proteins.</text>
</comment>
<evidence type="ECO:0000313" key="11">
    <source>
        <dbReference type="EMBL" id="MEL0659098.1"/>
    </source>
</evidence>
<feature type="transmembrane region" description="Helical" evidence="9">
    <location>
        <begin position="9"/>
        <end position="31"/>
    </location>
</feature>
<keyword evidence="6 9" id="KW-1133">Transmembrane helix</keyword>
<evidence type="ECO:0000256" key="1">
    <source>
        <dbReference type="ARBA" id="ARBA00004429"/>
    </source>
</evidence>
<evidence type="ECO:0000256" key="3">
    <source>
        <dbReference type="ARBA" id="ARBA00022475"/>
    </source>
</evidence>
<reference evidence="11 12" key="1">
    <citation type="submission" date="2024-02" db="EMBL/GenBank/DDBJ databases">
        <title>Bacteria isolated from the canopy kelp, Nereocystis luetkeana.</title>
        <authorList>
            <person name="Pfister C.A."/>
            <person name="Younker I.T."/>
            <person name="Light S.H."/>
        </authorList>
    </citation>
    <scope>NUCLEOTIDE SEQUENCE [LARGE SCALE GENOMIC DNA]</scope>
    <source>
        <strain evidence="11 12">TI.2.07</strain>
    </source>
</reference>
<feature type="transmembrane region" description="Helical" evidence="9">
    <location>
        <begin position="46"/>
        <end position="64"/>
    </location>
</feature>
<comment type="function">
    <text evidence="9">Part of the tripartite ATP-independent periplasmic (TRAP) transport system.</text>
</comment>